<reference evidence="4" key="4">
    <citation type="submission" date="2025-08" db="UniProtKB">
        <authorList>
            <consortium name="Ensembl"/>
        </authorList>
    </citation>
    <scope>IDENTIFICATION</scope>
</reference>
<proteinExistence type="predicted"/>
<reference evidence="5" key="1">
    <citation type="journal article" date="2006" name="Science">
        <title>Ancient noncoding elements conserved in the human genome.</title>
        <authorList>
            <person name="Venkatesh B."/>
            <person name="Kirkness E.F."/>
            <person name="Loh Y.H."/>
            <person name="Halpern A.L."/>
            <person name="Lee A.P."/>
            <person name="Johnson J."/>
            <person name="Dandona N."/>
            <person name="Viswanathan L.D."/>
            <person name="Tay A."/>
            <person name="Venter J.C."/>
            <person name="Strausberg R.L."/>
            <person name="Brenner S."/>
        </authorList>
    </citation>
    <scope>NUCLEOTIDE SEQUENCE [LARGE SCALE GENOMIC DNA]</scope>
</reference>
<keyword evidence="5" id="KW-1185">Reference proteome</keyword>
<dbReference type="CDD" id="cd00169">
    <property type="entry name" value="Chemokine"/>
    <property type="match status" value="1"/>
</dbReference>
<gene>
    <name evidence="4" type="primary">LOC103174742</name>
</gene>
<dbReference type="Ensembl" id="ENSCMIT00000035376.1">
    <property type="protein sequence ID" value="ENSCMIP00000034854.1"/>
    <property type="gene ID" value="ENSCMIG00000014773.1"/>
</dbReference>
<evidence type="ECO:0000313" key="4">
    <source>
        <dbReference type="Ensembl" id="ENSCMIP00000034854.1"/>
    </source>
</evidence>
<dbReference type="GeneTree" id="ENSGT00970000197272"/>
<dbReference type="OMA" id="HRIKEYA"/>
<feature type="chain" id="PRO_5021312028" evidence="2">
    <location>
        <begin position="21"/>
        <end position="102"/>
    </location>
</feature>
<reference evidence="4" key="5">
    <citation type="submission" date="2025-09" db="UniProtKB">
        <authorList>
            <consortium name="Ensembl"/>
        </authorList>
    </citation>
    <scope>IDENTIFICATION</scope>
</reference>
<dbReference type="GO" id="GO:0006955">
    <property type="term" value="P:immune response"/>
    <property type="evidence" value="ECO:0007669"/>
    <property type="project" value="InterPro"/>
</dbReference>
<dbReference type="Proteomes" id="UP000314986">
    <property type="component" value="Unassembled WGS sequence"/>
</dbReference>
<evidence type="ECO:0000259" key="3">
    <source>
        <dbReference type="SMART" id="SM00199"/>
    </source>
</evidence>
<dbReference type="OrthoDB" id="9447832at2759"/>
<dbReference type="GO" id="GO:0008009">
    <property type="term" value="F:chemokine activity"/>
    <property type="evidence" value="ECO:0007669"/>
    <property type="project" value="InterPro"/>
</dbReference>
<dbReference type="KEGG" id="cmk:103174742"/>
<feature type="signal peptide" evidence="2">
    <location>
        <begin position="1"/>
        <end position="20"/>
    </location>
</feature>
<evidence type="ECO:0000313" key="5">
    <source>
        <dbReference type="Proteomes" id="UP000314986"/>
    </source>
</evidence>
<accession>A0A4W3IW97</accession>
<dbReference type="InterPro" id="IPR039809">
    <property type="entry name" value="Chemokine_b/g/d"/>
</dbReference>
<dbReference type="Gene3D" id="2.40.50.40">
    <property type="match status" value="1"/>
</dbReference>
<dbReference type="RefSeq" id="XP_007885473.1">
    <property type="nucleotide sequence ID" value="XM_007887282.2"/>
</dbReference>
<dbReference type="InterPro" id="IPR001811">
    <property type="entry name" value="Chemokine_IL8-like_dom"/>
</dbReference>
<reference evidence="5" key="2">
    <citation type="journal article" date="2007" name="PLoS Biol.">
        <title>Survey sequencing and comparative analysis of the elephant shark (Callorhinchus milii) genome.</title>
        <authorList>
            <person name="Venkatesh B."/>
            <person name="Kirkness E.F."/>
            <person name="Loh Y.H."/>
            <person name="Halpern A.L."/>
            <person name="Lee A.P."/>
            <person name="Johnson J."/>
            <person name="Dandona N."/>
            <person name="Viswanathan L.D."/>
            <person name="Tay A."/>
            <person name="Venter J.C."/>
            <person name="Strausberg R.L."/>
            <person name="Brenner S."/>
        </authorList>
    </citation>
    <scope>NUCLEOTIDE SEQUENCE [LARGE SCALE GENOMIC DNA]</scope>
</reference>
<evidence type="ECO:0000256" key="2">
    <source>
        <dbReference type="SAM" id="SignalP"/>
    </source>
</evidence>
<dbReference type="AlphaFoldDB" id="A0A4W3IW97"/>
<protein>
    <submittedName>
        <fullName evidence="4">Lymphotactin-like</fullName>
    </submittedName>
</protein>
<reference evidence="5" key="3">
    <citation type="journal article" date="2014" name="Nature">
        <title>Elephant shark genome provides unique insights into gnathostome evolution.</title>
        <authorList>
            <consortium name="International Elephant Shark Genome Sequencing Consortium"/>
            <person name="Venkatesh B."/>
            <person name="Lee A.P."/>
            <person name="Ravi V."/>
            <person name="Maurya A.K."/>
            <person name="Lian M.M."/>
            <person name="Swann J.B."/>
            <person name="Ohta Y."/>
            <person name="Flajnik M.F."/>
            <person name="Sutoh Y."/>
            <person name="Kasahara M."/>
            <person name="Hoon S."/>
            <person name="Gangu V."/>
            <person name="Roy S.W."/>
            <person name="Irimia M."/>
            <person name="Korzh V."/>
            <person name="Kondrychyn I."/>
            <person name="Lim Z.W."/>
            <person name="Tay B.H."/>
            <person name="Tohari S."/>
            <person name="Kong K.W."/>
            <person name="Ho S."/>
            <person name="Lorente-Galdos B."/>
            <person name="Quilez J."/>
            <person name="Marques-Bonet T."/>
            <person name="Raney B.J."/>
            <person name="Ingham P.W."/>
            <person name="Tay A."/>
            <person name="Hillier L.W."/>
            <person name="Minx P."/>
            <person name="Boehm T."/>
            <person name="Wilson R.K."/>
            <person name="Brenner S."/>
            <person name="Warren W.C."/>
        </authorList>
    </citation>
    <scope>NUCLEOTIDE SEQUENCE [LARGE SCALE GENOMIC DNA]</scope>
</reference>
<dbReference type="SUPFAM" id="SSF54117">
    <property type="entry name" value="Interleukin 8-like chemokines"/>
    <property type="match status" value="1"/>
</dbReference>
<keyword evidence="1" id="KW-0202">Cytokine</keyword>
<dbReference type="InParanoid" id="A0A4W3IW97"/>
<dbReference type="GO" id="GO:0005615">
    <property type="term" value="C:extracellular space"/>
    <property type="evidence" value="ECO:0007669"/>
    <property type="project" value="UniProtKB-KW"/>
</dbReference>
<organism evidence="4 5">
    <name type="scientific">Callorhinchus milii</name>
    <name type="common">Ghost shark</name>
    <dbReference type="NCBI Taxonomy" id="7868"/>
    <lineage>
        <taxon>Eukaryota</taxon>
        <taxon>Metazoa</taxon>
        <taxon>Chordata</taxon>
        <taxon>Craniata</taxon>
        <taxon>Vertebrata</taxon>
        <taxon>Chondrichthyes</taxon>
        <taxon>Holocephali</taxon>
        <taxon>Chimaeriformes</taxon>
        <taxon>Callorhinchidae</taxon>
        <taxon>Callorhinchus</taxon>
    </lineage>
</organism>
<dbReference type="InterPro" id="IPR036048">
    <property type="entry name" value="Interleukin_8-like_sf"/>
</dbReference>
<feature type="domain" description="Chemokine interleukin-8-like" evidence="3">
    <location>
        <begin position="26"/>
        <end position="86"/>
    </location>
</feature>
<dbReference type="Pfam" id="PF00048">
    <property type="entry name" value="IL8"/>
    <property type="match status" value="1"/>
</dbReference>
<dbReference type="SMART" id="SM00199">
    <property type="entry name" value="SCY"/>
    <property type="match status" value="1"/>
</dbReference>
<keyword evidence="2" id="KW-0732">Signal</keyword>
<name>A0A4W3IW97_CALMI</name>
<dbReference type="PANTHER" id="PTHR12015">
    <property type="entry name" value="SMALL INDUCIBLE CYTOKINE A"/>
    <property type="match status" value="1"/>
</dbReference>
<dbReference type="GeneID" id="103174742"/>
<sequence>MKQTLLVVMCLCVFMSTVFAVTGHIKKSCCLTYPSKIPPIERLKKYEIQEDDGRCSIKAVIFITVQNRRFCADPDNACVKQLMKNIKARSAQRQKKSKAKRT</sequence>
<evidence type="ECO:0000256" key="1">
    <source>
        <dbReference type="ARBA" id="ARBA00022514"/>
    </source>
</evidence>